<dbReference type="Pfam" id="PF14247">
    <property type="entry name" value="DUF4344"/>
    <property type="match status" value="2"/>
</dbReference>
<organism evidence="2 3">
    <name type="scientific">Rhizobium terricola</name>
    <dbReference type="NCBI Taxonomy" id="2728849"/>
    <lineage>
        <taxon>Bacteria</taxon>
        <taxon>Pseudomonadati</taxon>
        <taxon>Pseudomonadota</taxon>
        <taxon>Alphaproteobacteria</taxon>
        <taxon>Hyphomicrobiales</taxon>
        <taxon>Rhizobiaceae</taxon>
        <taxon>Rhizobium/Agrobacterium group</taxon>
        <taxon>Rhizobium</taxon>
    </lineage>
</organism>
<evidence type="ECO:0000256" key="1">
    <source>
        <dbReference type="SAM" id="SignalP"/>
    </source>
</evidence>
<dbReference type="InterPro" id="IPR025644">
    <property type="entry name" value="DUF4344"/>
</dbReference>
<sequence>MAGLAVSVALGVGMSAARAEDTQPTPEQIEEARTFTVNNAIFILFHEAGHMLISEFGLPVLGREEDAVDALSAILMLESDSDEFDKAIQDSADGWFLLDESKEEIADSDFLDTHALDRQRAYQIVCMMTGADPEYFKKFADSLDFPDSRREECAYEYDRTKQSWFGLLQPHLRESGKSKITVSYQPAGDEALQPFADILKEAQVLEVVADSFSEIYKLDDGIRFTGKACGEPNAYGHPEEREITFCYEMALQHVVLIDGFFERERREKKNKKK</sequence>
<evidence type="ECO:0000313" key="2">
    <source>
        <dbReference type="EMBL" id="NML73863.1"/>
    </source>
</evidence>
<feature type="signal peptide" evidence="1">
    <location>
        <begin position="1"/>
        <end position="19"/>
    </location>
</feature>
<keyword evidence="3" id="KW-1185">Reference proteome</keyword>
<reference evidence="2 3" key="1">
    <citation type="submission" date="2020-04" db="EMBL/GenBank/DDBJ databases">
        <title>Rhizobium sp. S-51 isolated from soil.</title>
        <authorList>
            <person name="Dahal R.H."/>
        </authorList>
    </citation>
    <scope>NUCLEOTIDE SEQUENCE [LARGE SCALE GENOMIC DNA]</scope>
    <source>
        <strain evidence="2 3">S-51</strain>
    </source>
</reference>
<protein>
    <recommendedName>
        <fullName evidence="4">Metallopeptidase</fullName>
    </recommendedName>
</protein>
<dbReference type="Proteomes" id="UP000541470">
    <property type="component" value="Unassembled WGS sequence"/>
</dbReference>
<accession>A0A7Y0AUR7</accession>
<evidence type="ECO:0000313" key="3">
    <source>
        <dbReference type="Proteomes" id="UP000541470"/>
    </source>
</evidence>
<dbReference type="EMBL" id="JABBGK010000001">
    <property type="protein sequence ID" value="NML73863.1"/>
    <property type="molecule type" value="Genomic_DNA"/>
</dbReference>
<evidence type="ECO:0008006" key="4">
    <source>
        <dbReference type="Google" id="ProtNLM"/>
    </source>
</evidence>
<proteinExistence type="predicted"/>
<name>A0A7Y0AUR7_9HYPH</name>
<dbReference type="RefSeq" id="WP_169588525.1">
    <property type="nucleotide sequence ID" value="NZ_JABBGK010000001.1"/>
</dbReference>
<gene>
    <name evidence="2" type="ORF">HHL25_06965</name>
</gene>
<comment type="caution">
    <text evidence="2">The sequence shown here is derived from an EMBL/GenBank/DDBJ whole genome shotgun (WGS) entry which is preliminary data.</text>
</comment>
<feature type="chain" id="PRO_5031441826" description="Metallopeptidase" evidence="1">
    <location>
        <begin position="20"/>
        <end position="273"/>
    </location>
</feature>
<keyword evidence="1" id="KW-0732">Signal</keyword>
<dbReference type="AlphaFoldDB" id="A0A7Y0AUR7"/>